<dbReference type="Proteomes" id="UP000035100">
    <property type="component" value="Unassembled WGS sequence"/>
</dbReference>
<sequence>MEPRIVLTRPSNGILDVWVGTHDGSYCNPELRLETF</sequence>
<organism evidence="1 2">
    <name type="scientific">Wenxinia marina DSM 24838</name>
    <dbReference type="NCBI Taxonomy" id="1123501"/>
    <lineage>
        <taxon>Bacteria</taxon>
        <taxon>Pseudomonadati</taxon>
        <taxon>Pseudomonadota</taxon>
        <taxon>Alphaproteobacteria</taxon>
        <taxon>Rhodobacterales</taxon>
        <taxon>Roseobacteraceae</taxon>
        <taxon>Wenxinia</taxon>
    </lineage>
</organism>
<proteinExistence type="predicted"/>
<protein>
    <submittedName>
        <fullName evidence="1">Uncharacterized protein</fullName>
    </submittedName>
</protein>
<evidence type="ECO:0000313" key="1">
    <source>
        <dbReference type="EMBL" id="KIQ68956.1"/>
    </source>
</evidence>
<evidence type="ECO:0000313" key="2">
    <source>
        <dbReference type="Proteomes" id="UP000035100"/>
    </source>
</evidence>
<dbReference type="EMBL" id="AONG01000012">
    <property type="protein sequence ID" value="KIQ68956.1"/>
    <property type="molecule type" value="Genomic_DNA"/>
</dbReference>
<keyword evidence="2" id="KW-1185">Reference proteome</keyword>
<accession>A0A0D0PBV8</accession>
<gene>
    <name evidence="1" type="ORF">Wenmar_02688</name>
</gene>
<dbReference type="AlphaFoldDB" id="A0A0D0PBV8"/>
<comment type="caution">
    <text evidence="1">The sequence shown here is derived from an EMBL/GenBank/DDBJ whole genome shotgun (WGS) entry which is preliminary data.</text>
</comment>
<name>A0A0D0PBV8_9RHOB</name>
<reference evidence="1 2" key="1">
    <citation type="submission" date="2013-01" db="EMBL/GenBank/DDBJ databases">
        <authorList>
            <person name="Fiebig A."/>
            <person name="Goeker M."/>
            <person name="Klenk H.-P.P."/>
        </authorList>
    </citation>
    <scope>NUCLEOTIDE SEQUENCE [LARGE SCALE GENOMIC DNA]</scope>
    <source>
        <strain evidence="1 2">DSM 24838</strain>
    </source>
</reference>